<gene>
    <name evidence="1" type="ORF">GCM10023322_33110</name>
</gene>
<evidence type="ECO:0008006" key="3">
    <source>
        <dbReference type="Google" id="ProtNLM"/>
    </source>
</evidence>
<evidence type="ECO:0000313" key="1">
    <source>
        <dbReference type="EMBL" id="GAA5186575.1"/>
    </source>
</evidence>
<comment type="caution">
    <text evidence="1">The sequence shown here is derived from an EMBL/GenBank/DDBJ whole genome shotgun (WGS) entry which is preliminary data.</text>
</comment>
<dbReference type="EMBL" id="BAABJQ010000008">
    <property type="protein sequence ID" value="GAA5186575.1"/>
    <property type="molecule type" value="Genomic_DNA"/>
</dbReference>
<name>A0ABP9RU36_9ACTN</name>
<reference evidence="2" key="1">
    <citation type="journal article" date="2019" name="Int. J. Syst. Evol. Microbiol.">
        <title>The Global Catalogue of Microorganisms (GCM) 10K type strain sequencing project: providing services to taxonomists for standard genome sequencing and annotation.</title>
        <authorList>
            <consortium name="The Broad Institute Genomics Platform"/>
            <consortium name="The Broad Institute Genome Sequencing Center for Infectious Disease"/>
            <person name="Wu L."/>
            <person name="Ma J."/>
        </authorList>
    </citation>
    <scope>NUCLEOTIDE SEQUENCE [LARGE SCALE GENOMIC DNA]</scope>
    <source>
        <strain evidence="2">JCM 18304</strain>
    </source>
</reference>
<keyword evidence="2" id="KW-1185">Reference proteome</keyword>
<evidence type="ECO:0000313" key="2">
    <source>
        <dbReference type="Proteomes" id="UP001501570"/>
    </source>
</evidence>
<dbReference type="Proteomes" id="UP001501570">
    <property type="component" value="Unassembled WGS sequence"/>
</dbReference>
<protein>
    <recommendedName>
        <fullName evidence="3">PH domain-containing protein</fullName>
    </recommendedName>
</protein>
<organism evidence="1 2">
    <name type="scientific">Rugosimonospora acidiphila</name>
    <dbReference type="NCBI Taxonomy" id="556531"/>
    <lineage>
        <taxon>Bacteria</taxon>
        <taxon>Bacillati</taxon>
        <taxon>Actinomycetota</taxon>
        <taxon>Actinomycetes</taxon>
        <taxon>Micromonosporales</taxon>
        <taxon>Micromonosporaceae</taxon>
        <taxon>Rugosimonospora</taxon>
    </lineage>
</organism>
<accession>A0ABP9RU36</accession>
<sequence length="126" mass="14564">MPIGILLVGCGTIGRVVFRVVTLNRTRYVLTDRRILVIKGFPLTRVTSRYLRQLRPAIVAEGRDGIGNLGFGEFPPWWYGVGRRGGLRRREEEHVANLLVLYNVPEIRKVWELALDGQRRQIEQPW</sequence>
<proteinExistence type="predicted"/>